<dbReference type="PANTHER" id="PTHR47495">
    <property type="entry name" value="ALDEHYDE DEHYDROGENASE"/>
    <property type="match status" value="1"/>
</dbReference>
<accession>A0ABU6JGP3</accession>
<dbReference type="InterPro" id="IPR037165">
    <property type="entry name" value="AldOxase/xan_DH_Mopterin-bd_sf"/>
</dbReference>
<evidence type="ECO:0000313" key="2">
    <source>
        <dbReference type="EMBL" id="MEC4722831.1"/>
    </source>
</evidence>
<dbReference type="Pfam" id="PF20256">
    <property type="entry name" value="MoCoBD_2"/>
    <property type="match status" value="2"/>
</dbReference>
<organism evidence="2 3">
    <name type="scientific">Noviherbaspirillum album</name>
    <dbReference type="NCBI Taxonomy" id="3080276"/>
    <lineage>
        <taxon>Bacteria</taxon>
        <taxon>Pseudomonadati</taxon>
        <taxon>Pseudomonadota</taxon>
        <taxon>Betaproteobacteria</taxon>
        <taxon>Burkholderiales</taxon>
        <taxon>Oxalobacteraceae</taxon>
        <taxon>Noviherbaspirillum</taxon>
    </lineage>
</organism>
<dbReference type="Pfam" id="PF02738">
    <property type="entry name" value="MoCoBD_1"/>
    <property type="match status" value="2"/>
</dbReference>
<dbReference type="SUPFAM" id="SSF56003">
    <property type="entry name" value="Molybdenum cofactor-binding domain"/>
    <property type="match status" value="2"/>
</dbReference>
<dbReference type="Proteomes" id="UP001352263">
    <property type="component" value="Unassembled WGS sequence"/>
</dbReference>
<dbReference type="InterPro" id="IPR000674">
    <property type="entry name" value="Ald_Oxase/Xan_DH_a/b"/>
</dbReference>
<dbReference type="InterPro" id="IPR006311">
    <property type="entry name" value="TAT_signal"/>
</dbReference>
<reference evidence="2 3" key="1">
    <citation type="submission" date="2023-10" db="EMBL/GenBank/DDBJ databases">
        <title>Noviherbaspirillum sp. CPCC 100848 genome assembly.</title>
        <authorList>
            <person name="Li X.Y."/>
            <person name="Fang X.M."/>
        </authorList>
    </citation>
    <scope>NUCLEOTIDE SEQUENCE [LARGE SCALE GENOMIC DNA]</scope>
    <source>
        <strain evidence="2 3">CPCC 100848</strain>
    </source>
</reference>
<evidence type="ECO:0000313" key="3">
    <source>
        <dbReference type="Proteomes" id="UP001352263"/>
    </source>
</evidence>
<feature type="domain" description="Aldehyde oxidase/xanthine dehydrogenase a/b hammerhead" evidence="1">
    <location>
        <begin position="205"/>
        <end position="283"/>
    </location>
</feature>
<dbReference type="EMBL" id="JAWIIV010000037">
    <property type="protein sequence ID" value="MEC4722831.1"/>
    <property type="molecule type" value="Genomic_DNA"/>
</dbReference>
<keyword evidence="3" id="KW-1185">Reference proteome</keyword>
<dbReference type="InterPro" id="IPR008274">
    <property type="entry name" value="AldOxase/xan_DH_MoCoBD1"/>
</dbReference>
<protein>
    <submittedName>
        <fullName evidence="2">Molybdopterin cofactor-binding domain-containing protein</fullName>
    </submittedName>
</protein>
<evidence type="ECO:0000259" key="1">
    <source>
        <dbReference type="SMART" id="SM01008"/>
    </source>
</evidence>
<dbReference type="RefSeq" id="WP_326509489.1">
    <property type="nucleotide sequence ID" value="NZ_JAWIIV010000037.1"/>
</dbReference>
<dbReference type="SMART" id="SM01008">
    <property type="entry name" value="Ald_Xan_dh_C"/>
    <property type="match status" value="1"/>
</dbReference>
<dbReference type="InterPro" id="IPR019546">
    <property type="entry name" value="TAT_signal_bac_arc"/>
</dbReference>
<dbReference type="Gene3D" id="3.90.1170.50">
    <property type="entry name" value="Aldehyde oxidase/xanthine dehydrogenase, a/b hammerhead"/>
    <property type="match status" value="1"/>
</dbReference>
<proteinExistence type="predicted"/>
<dbReference type="Gene3D" id="3.30.365.10">
    <property type="entry name" value="Aldehyde oxidase/xanthine dehydrogenase, molybdopterin binding domain"/>
    <property type="match status" value="4"/>
</dbReference>
<dbReference type="InterPro" id="IPR046867">
    <property type="entry name" value="AldOxase/xan_DH_MoCoBD2"/>
</dbReference>
<gene>
    <name evidence="2" type="ORF">RY831_27095</name>
</gene>
<dbReference type="PROSITE" id="PS51318">
    <property type="entry name" value="TAT"/>
    <property type="match status" value="1"/>
</dbReference>
<dbReference type="InterPro" id="IPR012368">
    <property type="entry name" value="OxRdtase_Mopterin-bd_su_IorB"/>
</dbReference>
<sequence length="723" mass="77461">MSTKVSLNRRQFLKAGAAGGLMLSVGLPITYAETVDSSEPARLGAFIRIGADGRVALIAPCVEMGQGSHSGLAMILADELGADWSKVSVEAPPIGVAYRVPGRGIQNTSASQMVRRWNTPLRHSAAAAREMLTVAGATRLGVAADACTVRDGFIIHEESQRRIAFGEVAAAAAKLPQPKEPVLRKGPATIVGKPLPRLDIPSKVDGSARFGIDTRVPGMLYAAIRQSPVFSAKLVSVDEKDVRSRKGIIDVIKLPDAVVVVADSYWRAKTAIALIEPVFSDTPHAATSTRDIQASQRLQLQSPVAMPSVVVGDATKSLAAAKIRVTADYEVPFLHHATMEPMTCTVSVTDQSCELWVSSQNLTGVVETAARVTGLPQDKINVHAMLLGGGFGRKFEQDAVEQATLIGKAVKRPVQLIWSREEDVQHGFYRPAMVGRVSAGFDEQGNISALTMRLIGPSVHEHTFNNPFPLVRGVDVVAMIGVTSESPGAPGLIQQYTIKNARVEYIYQPTHVPVGYWRSIGASENGFFIESLIDEAAARLKTDPYQLRRRLMQDSPRAVTVLDKLASESGWNKALMPGRFRGIAFTDTVGSLTAQVIEISVAKKSVKVHRIVCVIDCGTAVNPDNVIAQVQGSIVMGLSAAMTEQITVERGRVLQSNFHDYRVLSLKETPRIEVHIVDSGGPIGGVGEAALPAVAPALCSAIHAATGKRIRSLPLSQAGYQWA</sequence>
<dbReference type="PANTHER" id="PTHR47495:SF2">
    <property type="entry name" value="ALDEHYDE DEHYDROGENASE"/>
    <property type="match status" value="1"/>
</dbReference>
<dbReference type="PIRSF" id="PIRSF036389">
    <property type="entry name" value="IOR_B"/>
    <property type="match status" value="1"/>
</dbReference>
<name>A0ABU6JGP3_9BURK</name>
<dbReference type="NCBIfam" id="TIGR01409">
    <property type="entry name" value="TAT_signal_seq"/>
    <property type="match status" value="1"/>
</dbReference>
<comment type="caution">
    <text evidence="2">The sequence shown here is derived from an EMBL/GenBank/DDBJ whole genome shotgun (WGS) entry which is preliminary data.</text>
</comment>
<dbReference type="InterPro" id="IPR052516">
    <property type="entry name" value="N-heterocyclic_Hydroxylase"/>
</dbReference>